<sequence length="404" mass="44916">MSPPKRQRSTNIFASTPTTLEITTTLPTDILLEIMARTDLLTVVRGAAVCKHLRSDILCPSFIRRVIQQAAPSILALLCTYATRPLTLVYSAMPTAASFFHNHLSPYMLRNADKDVLGPYYPVASRGGLAVLNMNTWPKSKGFLDLCVYDPMMDHCTFLSKPPPDEADSSICNEHKYVLLTAADGIDCSFMLLSIVFNRSSMKVCTATSSSPTWGPITCVTHHDFTWWLINSYKDPAVLRGGVIHWLRYTGDQIVTYNVRTGMPGLVKLPPTKHNARRSHLATSPNGNMLKLLDVDGFKISVWLRLPTGAEGGGSGWALQTVMDIEEKLLFLYPNIHVGVDPDALVEFKGSGKRSGDMVLLEARCEEGLVVIDLKRREMNTQNQRSTLLEVDLLSRLQNMKLFS</sequence>
<dbReference type="PANTHER" id="PTHR35828:SF22">
    <property type="entry name" value="OS10G0103633 PROTEIN"/>
    <property type="match status" value="1"/>
</dbReference>
<dbReference type="Gramene" id="TraesWEE_scaffold_042708_01G000200.1">
    <property type="protein sequence ID" value="TraesWEE_scaffold_042708_01G000200.1"/>
    <property type="gene ID" value="TraesWEE_scaffold_042708_01G000200"/>
</dbReference>
<dbReference type="Gramene" id="TraesJAG4D03G02428730.1">
    <property type="protein sequence ID" value="TraesJAG4D03G02428730.1.CDS1"/>
    <property type="gene ID" value="TraesJAG4D03G02428730"/>
</dbReference>
<evidence type="ECO:0000259" key="1">
    <source>
        <dbReference type="Pfam" id="PF24523"/>
    </source>
</evidence>
<evidence type="ECO:0000313" key="2">
    <source>
        <dbReference type="EnsemblPlants" id="TraesCS4D02G063600.1.cds1"/>
    </source>
</evidence>
<evidence type="ECO:0000313" key="3">
    <source>
        <dbReference type="Proteomes" id="UP000019116"/>
    </source>
</evidence>
<keyword evidence="3" id="KW-1185">Reference proteome</keyword>
<dbReference type="Gramene" id="TraesCLE_scaffold_126464_01G000300.1">
    <property type="protein sequence ID" value="TraesCLE_scaffold_126464_01G000300.1"/>
    <property type="gene ID" value="TraesCLE_scaffold_126464_01G000300"/>
</dbReference>
<dbReference type="Gramene" id="TraesNOR4D03G02449300.1">
    <property type="protein sequence ID" value="TraesNOR4D03G02449300.1.CDS1"/>
    <property type="gene ID" value="TraesNOR4D03G02449300"/>
</dbReference>
<dbReference type="Gramene" id="TraesARI4D03G02469980.1">
    <property type="protein sequence ID" value="TraesARI4D03G02469980.1.CDS1"/>
    <property type="gene ID" value="TraesARI4D03G02469980"/>
</dbReference>
<dbReference type="Gramene" id="TraesCAD_scaffold_026670_01G000700.1">
    <property type="protein sequence ID" value="TraesCAD_scaffold_026670_01G000700.1"/>
    <property type="gene ID" value="TraesCAD_scaffold_026670_01G000700"/>
</dbReference>
<dbReference type="EnsemblPlants" id="TraesCS4D02G063600.1">
    <property type="protein sequence ID" value="TraesCS4D02G063600.1.cds1"/>
    <property type="gene ID" value="TraesCS4D02G063600"/>
</dbReference>
<dbReference type="Gramene" id="TraesCS4D02G063600.1">
    <property type="protein sequence ID" value="TraesCS4D02G063600.1.cds1"/>
    <property type="gene ID" value="TraesCS4D02G063600"/>
</dbReference>
<dbReference type="Gramene" id="TraesJUL4D03G02450250.1">
    <property type="protein sequence ID" value="TraesJUL4D03G02450250.1.CDS1"/>
    <property type="gene ID" value="TraesJUL4D03G02450250"/>
</dbReference>
<dbReference type="Gramene" id="TraesSTA4D03G02426540.1">
    <property type="protein sequence ID" value="TraesSTA4D03G02426540.1.CDS1"/>
    <property type="gene ID" value="TraesSTA4D03G02426540"/>
</dbReference>
<reference evidence="2" key="1">
    <citation type="submission" date="2018-08" db="EMBL/GenBank/DDBJ databases">
        <authorList>
            <person name="Rossello M."/>
        </authorList>
    </citation>
    <scope>NUCLEOTIDE SEQUENCE [LARGE SCALE GENOMIC DNA]</scope>
    <source>
        <strain evidence="2">cv. Chinese Spring</strain>
    </source>
</reference>
<dbReference type="Gramene" id="TraesMAC4D03G02429640.1">
    <property type="protein sequence ID" value="TraesMAC4D03G02429640.1.CDS1"/>
    <property type="gene ID" value="TraesMAC4D03G02429640"/>
</dbReference>
<reference evidence="2" key="2">
    <citation type="submission" date="2018-10" db="UniProtKB">
        <authorList>
            <consortium name="EnsemblPlants"/>
        </authorList>
    </citation>
    <scope>IDENTIFICATION</scope>
</reference>
<feature type="domain" description="DUF7595" evidence="1">
    <location>
        <begin position="109"/>
        <end position="403"/>
    </location>
</feature>
<protein>
    <recommendedName>
        <fullName evidence="1">DUF7595 domain-containing protein</fullName>
    </recommendedName>
</protein>
<dbReference type="InterPro" id="IPR056016">
    <property type="entry name" value="DUF7595"/>
</dbReference>
<dbReference type="Pfam" id="PF24523">
    <property type="entry name" value="DUF7595"/>
    <property type="match status" value="1"/>
</dbReference>
<dbReference type="AlphaFoldDB" id="A0A3B6JGI2"/>
<dbReference type="Gramene" id="TraesSYM4D03G02458490.1">
    <property type="protein sequence ID" value="TraesSYM4D03G02458490.1.CDS1"/>
    <property type="gene ID" value="TraesSYM4D03G02458490"/>
</dbReference>
<dbReference type="InterPro" id="IPR036047">
    <property type="entry name" value="F-box-like_dom_sf"/>
</dbReference>
<accession>A0A3B6JGI2</accession>
<dbReference type="Gramene" id="TraesCS4D03G0118500.1">
    <property type="protein sequence ID" value="TraesCS4D03G0118500.1.CDS1"/>
    <property type="gene ID" value="TraesCS4D03G0118500"/>
</dbReference>
<dbReference type="SUPFAM" id="SSF81383">
    <property type="entry name" value="F-box domain"/>
    <property type="match status" value="1"/>
</dbReference>
<dbReference type="PANTHER" id="PTHR35828">
    <property type="entry name" value="OS08G0203800 PROTEIN-RELATED"/>
    <property type="match status" value="1"/>
</dbReference>
<dbReference type="Gramene" id="TraesPARA_EIv1.0_1420300.1">
    <property type="protein sequence ID" value="TraesPARA_EIv1.0_1420300.1.CDS1"/>
    <property type="gene ID" value="TraesPARA_EIv1.0_1420300"/>
</dbReference>
<dbReference type="OMA" id="VDMEATW"/>
<organism evidence="2">
    <name type="scientific">Triticum aestivum</name>
    <name type="common">Wheat</name>
    <dbReference type="NCBI Taxonomy" id="4565"/>
    <lineage>
        <taxon>Eukaryota</taxon>
        <taxon>Viridiplantae</taxon>
        <taxon>Streptophyta</taxon>
        <taxon>Embryophyta</taxon>
        <taxon>Tracheophyta</taxon>
        <taxon>Spermatophyta</taxon>
        <taxon>Magnoliopsida</taxon>
        <taxon>Liliopsida</taxon>
        <taxon>Poales</taxon>
        <taxon>Poaceae</taxon>
        <taxon>BOP clade</taxon>
        <taxon>Pooideae</taxon>
        <taxon>Triticodae</taxon>
        <taxon>Triticeae</taxon>
        <taxon>Triticinae</taxon>
        <taxon>Triticum</taxon>
    </lineage>
</organism>
<name>A0A3B6JGI2_WHEAT</name>
<dbReference type="Gramene" id="TraesROB_scaffold_022852_01G000700.1">
    <property type="protein sequence ID" value="TraesROB_scaffold_022852_01G000700.1"/>
    <property type="gene ID" value="TraesROB_scaffold_022852_01G000700"/>
</dbReference>
<dbReference type="Gramene" id="TraesRN4D0100123400.1">
    <property type="protein sequence ID" value="TraesRN4D0100123400.1"/>
    <property type="gene ID" value="TraesRN4D0100123400"/>
</dbReference>
<proteinExistence type="predicted"/>
<dbReference type="Gramene" id="TraesLAC4D03G02384770.1">
    <property type="protein sequence ID" value="TraesLAC4D03G02384770.1.CDS1"/>
    <property type="gene ID" value="TraesLAC4D03G02384770"/>
</dbReference>
<dbReference type="Gramene" id="TraesLDM4D03G02433420.1">
    <property type="protein sequence ID" value="TraesLDM4D03G02433420.1.CDS1"/>
    <property type="gene ID" value="TraesLDM4D03G02433420"/>
</dbReference>
<dbReference type="Proteomes" id="UP000019116">
    <property type="component" value="Chromosome 4D"/>
</dbReference>